<dbReference type="AlphaFoldDB" id="A0A6C0L8B5"/>
<name>A0A6C0L8B5_9ZZZZ</name>
<sequence length="269" mass="31916">MDTKICFITAIYGNYESTCKKFIEQTIATDFICFTDNPEILSNGWIIDTTPYHLENKSPIDTDNYVNSLSNNKHSFNKTKYYKQAFKNIPRLKQYDVIIWLDGTIEITNPETSEWLTGKIYTHKVIGWNHEWRNGILVGEVLESRELERYNSTFWNNQAQPFQDVVGQYNSYIDDGFDNLYFRNKYPEHKPFGVWITCFVAFLNNDEFVKEFLNNWYLQTLKYTTEDQIGFPYVCQKMDFAPYTLPDNEIQGLEPHIKTDFYTKYEHGL</sequence>
<reference evidence="1" key="1">
    <citation type="journal article" date="2020" name="Nature">
        <title>Giant virus diversity and host interactions through global metagenomics.</title>
        <authorList>
            <person name="Schulz F."/>
            <person name="Roux S."/>
            <person name="Paez-Espino D."/>
            <person name="Jungbluth S."/>
            <person name="Walsh D.A."/>
            <person name="Denef V.J."/>
            <person name="McMahon K.D."/>
            <person name="Konstantinidis K.T."/>
            <person name="Eloe-Fadrosh E.A."/>
            <person name="Kyrpides N.C."/>
            <person name="Woyke T."/>
        </authorList>
    </citation>
    <scope>NUCLEOTIDE SEQUENCE</scope>
    <source>
        <strain evidence="1">GVMAG-M-3300027759-42</strain>
    </source>
</reference>
<protein>
    <recommendedName>
        <fullName evidence="2">DUF616 domain-containing protein</fullName>
    </recommendedName>
</protein>
<organism evidence="1">
    <name type="scientific">viral metagenome</name>
    <dbReference type="NCBI Taxonomy" id="1070528"/>
    <lineage>
        <taxon>unclassified sequences</taxon>
        <taxon>metagenomes</taxon>
        <taxon>organismal metagenomes</taxon>
    </lineage>
</organism>
<evidence type="ECO:0008006" key="2">
    <source>
        <dbReference type="Google" id="ProtNLM"/>
    </source>
</evidence>
<evidence type="ECO:0000313" key="1">
    <source>
        <dbReference type="EMBL" id="QHU26570.1"/>
    </source>
</evidence>
<dbReference type="EMBL" id="MN740443">
    <property type="protein sequence ID" value="QHU26570.1"/>
    <property type="molecule type" value="Genomic_DNA"/>
</dbReference>
<accession>A0A6C0L8B5</accession>
<proteinExistence type="predicted"/>